<accession>A0A0E9P9A7</accession>
<feature type="region of interest" description="Disordered" evidence="1">
    <location>
        <begin position="1"/>
        <end position="25"/>
    </location>
</feature>
<reference evidence="2" key="1">
    <citation type="submission" date="2014-11" db="EMBL/GenBank/DDBJ databases">
        <authorList>
            <person name="Amaro Gonzalez C."/>
        </authorList>
    </citation>
    <scope>NUCLEOTIDE SEQUENCE</scope>
</reference>
<sequence>MLGEKLNINCPSKPSKVKTLIGKRS</sequence>
<reference evidence="2" key="2">
    <citation type="journal article" date="2015" name="Fish Shellfish Immunol.">
        <title>Early steps in the European eel (Anguilla anguilla)-Vibrio vulnificus interaction in the gills: Role of the RtxA13 toxin.</title>
        <authorList>
            <person name="Callol A."/>
            <person name="Pajuelo D."/>
            <person name="Ebbesson L."/>
            <person name="Teles M."/>
            <person name="MacKenzie S."/>
            <person name="Amaro C."/>
        </authorList>
    </citation>
    <scope>NUCLEOTIDE SEQUENCE</scope>
</reference>
<name>A0A0E9P9A7_ANGAN</name>
<dbReference type="EMBL" id="GBXM01107922">
    <property type="protein sequence ID" value="JAH00655.1"/>
    <property type="molecule type" value="Transcribed_RNA"/>
</dbReference>
<organism evidence="2">
    <name type="scientific">Anguilla anguilla</name>
    <name type="common">European freshwater eel</name>
    <name type="synonym">Muraena anguilla</name>
    <dbReference type="NCBI Taxonomy" id="7936"/>
    <lineage>
        <taxon>Eukaryota</taxon>
        <taxon>Metazoa</taxon>
        <taxon>Chordata</taxon>
        <taxon>Craniata</taxon>
        <taxon>Vertebrata</taxon>
        <taxon>Euteleostomi</taxon>
        <taxon>Actinopterygii</taxon>
        <taxon>Neopterygii</taxon>
        <taxon>Teleostei</taxon>
        <taxon>Anguilliformes</taxon>
        <taxon>Anguillidae</taxon>
        <taxon>Anguilla</taxon>
    </lineage>
</organism>
<proteinExistence type="predicted"/>
<protein>
    <submittedName>
        <fullName evidence="2">Uncharacterized protein</fullName>
    </submittedName>
</protein>
<dbReference type="AlphaFoldDB" id="A0A0E9P9A7"/>
<evidence type="ECO:0000313" key="2">
    <source>
        <dbReference type="EMBL" id="JAH00655.1"/>
    </source>
</evidence>
<evidence type="ECO:0000256" key="1">
    <source>
        <dbReference type="SAM" id="MobiDB-lite"/>
    </source>
</evidence>